<comment type="caution">
    <text evidence="1">The sequence shown here is derived from an EMBL/GenBank/DDBJ whole genome shotgun (WGS) entry which is preliminary data.</text>
</comment>
<accession>A0A2K3JRF0</accession>
<proteinExistence type="predicted"/>
<dbReference type="AlphaFoldDB" id="A0A2K3JRF0"/>
<dbReference type="Proteomes" id="UP000236291">
    <property type="component" value="Unassembled WGS sequence"/>
</dbReference>
<feature type="non-terminal residue" evidence="1">
    <location>
        <position position="31"/>
    </location>
</feature>
<name>A0A2K3JRF0_TRIPR</name>
<protein>
    <submittedName>
        <fullName evidence="1">Uncharacterized protein</fullName>
    </submittedName>
</protein>
<evidence type="ECO:0000313" key="2">
    <source>
        <dbReference type="Proteomes" id="UP000236291"/>
    </source>
</evidence>
<organism evidence="1 2">
    <name type="scientific">Trifolium pratense</name>
    <name type="common">Red clover</name>
    <dbReference type="NCBI Taxonomy" id="57577"/>
    <lineage>
        <taxon>Eukaryota</taxon>
        <taxon>Viridiplantae</taxon>
        <taxon>Streptophyta</taxon>
        <taxon>Embryophyta</taxon>
        <taxon>Tracheophyta</taxon>
        <taxon>Spermatophyta</taxon>
        <taxon>Magnoliopsida</taxon>
        <taxon>eudicotyledons</taxon>
        <taxon>Gunneridae</taxon>
        <taxon>Pentapetalae</taxon>
        <taxon>rosids</taxon>
        <taxon>fabids</taxon>
        <taxon>Fabales</taxon>
        <taxon>Fabaceae</taxon>
        <taxon>Papilionoideae</taxon>
        <taxon>50 kb inversion clade</taxon>
        <taxon>NPAAA clade</taxon>
        <taxon>Hologalegina</taxon>
        <taxon>IRL clade</taxon>
        <taxon>Trifolieae</taxon>
        <taxon>Trifolium</taxon>
    </lineage>
</organism>
<dbReference type="EMBL" id="ASHM01074896">
    <property type="protein sequence ID" value="PNX56607.1"/>
    <property type="molecule type" value="Genomic_DNA"/>
</dbReference>
<reference evidence="1 2" key="1">
    <citation type="journal article" date="2014" name="Am. J. Bot.">
        <title>Genome assembly and annotation for red clover (Trifolium pratense; Fabaceae).</title>
        <authorList>
            <person name="Istvanek J."/>
            <person name="Jaros M."/>
            <person name="Krenek A."/>
            <person name="Repkova J."/>
        </authorList>
    </citation>
    <scope>NUCLEOTIDE SEQUENCE [LARGE SCALE GENOMIC DNA]</scope>
    <source>
        <strain evidence="2">cv. Tatra</strain>
        <tissue evidence="1">Young leaves</tissue>
    </source>
</reference>
<evidence type="ECO:0000313" key="1">
    <source>
        <dbReference type="EMBL" id="PNX56607.1"/>
    </source>
</evidence>
<sequence length="31" mass="3433">MNKKKKHCSLSSNTVIIKSESSVTVFPLTQP</sequence>
<reference evidence="1 2" key="2">
    <citation type="journal article" date="2017" name="Front. Plant Sci.">
        <title>Gene Classification and Mining of Molecular Markers Useful in Red Clover (Trifolium pratense) Breeding.</title>
        <authorList>
            <person name="Istvanek J."/>
            <person name="Dluhosova J."/>
            <person name="Dluhos P."/>
            <person name="Patkova L."/>
            <person name="Nedelnik J."/>
            <person name="Repkova J."/>
        </authorList>
    </citation>
    <scope>NUCLEOTIDE SEQUENCE [LARGE SCALE GENOMIC DNA]</scope>
    <source>
        <strain evidence="2">cv. Tatra</strain>
        <tissue evidence="1">Young leaves</tissue>
    </source>
</reference>
<gene>
    <name evidence="1" type="ORF">L195_g049967</name>
</gene>